<dbReference type="Pfam" id="PF05973">
    <property type="entry name" value="Gp49"/>
    <property type="match status" value="1"/>
</dbReference>
<dbReference type="AlphaFoldDB" id="A0A2G3EAA9"/>
<dbReference type="Proteomes" id="UP000224317">
    <property type="component" value="Unassembled WGS sequence"/>
</dbReference>
<dbReference type="InterPro" id="IPR009241">
    <property type="entry name" value="HigB-like"/>
</dbReference>
<proteinExistence type="predicted"/>
<sequence length="118" mass="13836">MRVDYYSFEDGSNPIDPYLDNLGMKMLAKVQMSVRMLEQFGTKLRMPYSKHLEDGIFELRAVQGNSIERVLFFFYVGDKAILTNGFTKKTRKTPKSEIELAKSRRADYYRRYGNGEKK</sequence>
<comment type="caution">
    <text evidence="1">The sequence shown here is derived from an EMBL/GenBank/DDBJ whole genome shotgun (WGS) entry which is preliminary data.</text>
</comment>
<gene>
    <name evidence="1" type="ORF">CSX00_06610</name>
</gene>
<reference evidence="1" key="1">
    <citation type="submission" date="2017-10" db="EMBL/GenBank/DDBJ databases">
        <title>Resolving the taxonomy of Roseburia spp., Eubacterium rectale and Agathobacter spp. through phylogenomic analysis.</title>
        <authorList>
            <person name="Sheridan P.O."/>
            <person name="Walker A.W."/>
            <person name="Duncan S.H."/>
            <person name="Scott K.P."/>
            <person name="Toole P.W.O."/>
            <person name="Luis P."/>
            <person name="Flint H.J."/>
        </authorList>
    </citation>
    <scope>NUCLEOTIDE SEQUENCE [LARGE SCALE GENOMIC DNA]</scope>
    <source>
        <strain evidence="1">JK10</strain>
    </source>
</reference>
<evidence type="ECO:0000313" key="1">
    <source>
        <dbReference type="EMBL" id="PHU40239.1"/>
    </source>
</evidence>
<protein>
    <submittedName>
        <fullName evidence="1">Addiction module toxin RelE</fullName>
    </submittedName>
</protein>
<name>A0A2G3EAA9_9FIRM</name>
<accession>A0A2G3EAA9</accession>
<keyword evidence="2" id="KW-1185">Reference proteome</keyword>
<organism evidence="1 2">
    <name type="scientific">Pseudobutyrivibrio ruminis</name>
    <dbReference type="NCBI Taxonomy" id="46206"/>
    <lineage>
        <taxon>Bacteria</taxon>
        <taxon>Bacillati</taxon>
        <taxon>Bacillota</taxon>
        <taxon>Clostridia</taxon>
        <taxon>Lachnospirales</taxon>
        <taxon>Lachnospiraceae</taxon>
        <taxon>Pseudobutyrivibrio</taxon>
    </lineage>
</organism>
<dbReference type="EMBL" id="PDYH01000022">
    <property type="protein sequence ID" value="PHU40239.1"/>
    <property type="molecule type" value="Genomic_DNA"/>
</dbReference>
<dbReference type="RefSeq" id="WP_099413223.1">
    <property type="nucleotide sequence ID" value="NZ_PDYH01000022.1"/>
</dbReference>
<evidence type="ECO:0000313" key="2">
    <source>
        <dbReference type="Proteomes" id="UP000224317"/>
    </source>
</evidence>